<dbReference type="Proteomes" id="UP001303160">
    <property type="component" value="Unassembled WGS sequence"/>
</dbReference>
<dbReference type="PANTHER" id="PTHR22603:SF93">
    <property type="entry name" value="RE24176P"/>
    <property type="match status" value="1"/>
</dbReference>
<proteinExistence type="inferred from homology"/>
<feature type="compositionally biased region" description="Basic residues" evidence="2">
    <location>
        <begin position="204"/>
        <end position="214"/>
    </location>
</feature>
<dbReference type="GO" id="GO:0005737">
    <property type="term" value="C:cytoplasm"/>
    <property type="evidence" value="ECO:0007669"/>
    <property type="project" value="TreeGrafter"/>
</dbReference>
<accession>A0AAN6XHE6</accession>
<comment type="caution">
    <text evidence="4">The sequence shown here is derived from an EMBL/GenBank/DDBJ whole genome shotgun (WGS) entry which is preliminary data.</text>
</comment>
<evidence type="ECO:0000259" key="3">
    <source>
        <dbReference type="Pfam" id="PF04428"/>
    </source>
</evidence>
<dbReference type="PANTHER" id="PTHR22603">
    <property type="entry name" value="CHOLINE/ETHANOALAMINE KINASE"/>
    <property type="match status" value="1"/>
</dbReference>
<dbReference type="GO" id="GO:0004305">
    <property type="term" value="F:ethanolamine kinase activity"/>
    <property type="evidence" value="ECO:0007669"/>
    <property type="project" value="TreeGrafter"/>
</dbReference>
<dbReference type="Gene3D" id="3.90.1200.10">
    <property type="match status" value="1"/>
</dbReference>
<dbReference type="Pfam" id="PF01633">
    <property type="entry name" value="Choline_kinase"/>
    <property type="match status" value="1"/>
</dbReference>
<feature type="region of interest" description="Disordered" evidence="2">
    <location>
        <begin position="136"/>
        <end position="176"/>
    </location>
</feature>
<dbReference type="InterPro" id="IPR007521">
    <property type="entry name" value="Choline_kin_N"/>
</dbReference>
<feature type="compositionally biased region" description="Basic residues" evidence="2">
    <location>
        <begin position="140"/>
        <end position="153"/>
    </location>
</feature>
<name>A0AAN6XHE6_9PEZI</name>
<evidence type="ECO:0000313" key="5">
    <source>
        <dbReference type="Proteomes" id="UP001303160"/>
    </source>
</evidence>
<feature type="domain" description="Choline kinase N-terminal" evidence="3">
    <location>
        <begin position="224"/>
        <end position="299"/>
    </location>
</feature>
<comment type="similarity">
    <text evidence="1">Belongs to the choline/ethanolamine kinase family.</text>
</comment>
<feature type="region of interest" description="Disordered" evidence="2">
    <location>
        <begin position="1"/>
        <end position="114"/>
    </location>
</feature>
<reference evidence="4" key="1">
    <citation type="journal article" date="2023" name="Mol. Phylogenet. Evol.">
        <title>Genome-scale phylogeny and comparative genomics of the fungal order Sordariales.</title>
        <authorList>
            <person name="Hensen N."/>
            <person name="Bonometti L."/>
            <person name="Westerberg I."/>
            <person name="Brannstrom I.O."/>
            <person name="Guillou S."/>
            <person name="Cros-Aarteil S."/>
            <person name="Calhoun S."/>
            <person name="Haridas S."/>
            <person name="Kuo A."/>
            <person name="Mondo S."/>
            <person name="Pangilinan J."/>
            <person name="Riley R."/>
            <person name="LaButti K."/>
            <person name="Andreopoulos B."/>
            <person name="Lipzen A."/>
            <person name="Chen C."/>
            <person name="Yan M."/>
            <person name="Daum C."/>
            <person name="Ng V."/>
            <person name="Clum A."/>
            <person name="Steindorff A."/>
            <person name="Ohm R.A."/>
            <person name="Martin F."/>
            <person name="Silar P."/>
            <person name="Natvig D.O."/>
            <person name="Lalanne C."/>
            <person name="Gautier V."/>
            <person name="Ament-Velasquez S.L."/>
            <person name="Kruys A."/>
            <person name="Hutchinson M.I."/>
            <person name="Powell A.J."/>
            <person name="Barry K."/>
            <person name="Miller A.N."/>
            <person name="Grigoriev I.V."/>
            <person name="Debuchy R."/>
            <person name="Gladieux P."/>
            <person name="Hiltunen Thoren M."/>
            <person name="Johannesson H."/>
        </authorList>
    </citation>
    <scope>NUCLEOTIDE SEQUENCE</scope>
    <source>
        <strain evidence="4">CBS 315.58</strain>
    </source>
</reference>
<dbReference type="SUPFAM" id="SSF56112">
    <property type="entry name" value="Protein kinase-like (PK-like)"/>
    <property type="match status" value="1"/>
</dbReference>
<organism evidence="4 5">
    <name type="scientific">Triangularia verruculosa</name>
    <dbReference type="NCBI Taxonomy" id="2587418"/>
    <lineage>
        <taxon>Eukaryota</taxon>
        <taxon>Fungi</taxon>
        <taxon>Dikarya</taxon>
        <taxon>Ascomycota</taxon>
        <taxon>Pezizomycotina</taxon>
        <taxon>Sordariomycetes</taxon>
        <taxon>Sordariomycetidae</taxon>
        <taxon>Sordariales</taxon>
        <taxon>Podosporaceae</taxon>
        <taxon>Triangularia</taxon>
    </lineage>
</organism>
<evidence type="ECO:0000256" key="2">
    <source>
        <dbReference type="SAM" id="MobiDB-lite"/>
    </source>
</evidence>
<keyword evidence="5" id="KW-1185">Reference proteome</keyword>
<feature type="region of interest" description="Disordered" evidence="2">
    <location>
        <begin position="195"/>
        <end position="220"/>
    </location>
</feature>
<reference evidence="4" key="2">
    <citation type="submission" date="2023-05" db="EMBL/GenBank/DDBJ databases">
        <authorList>
            <consortium name="Lawrence Berkeley National Laboratory"/>
            <person name="Steindorff A."/>
            <person name="Hensen N."/>
            <person name="Bonometti L."/>
            <person name="Westerberg I."/>
            <person name="Brannstrom I.O."/>
            <person name="Guillou S."/>
            <person name="Cros-Aarteil S."/>
            <person name="Calhoun S."/>
            <person name="Haridas S."/>
            <person name="Kuo A."/>
            <person name="Mondo S."/>
            <person name="Pangilinan J."/>
            <person name="Riley R."/>
            <person name="Labutti K."/>
            <person name="Andreopoulos B."/>
            <person name="Lipzen A."/>
            <person name="Chen C."/>
            <person name="Yanf M."/>
            <person name="Daum C."/>
            <person name="Ng V."/>
            <person name="Clum A."/>
            <person name="Ohm R."/>
            <person name="Martin F."/>
            <person name="Silar P."/>
            <person name="Natvig D."/>
            <person name="Lalanne C."/>
            <person name="Gautier V."/>
            <person name="Ament-Velasquez S.L."/>
            <person name="Kruys A."/>
            <person name="Hutchinson M.I."/>
            <person name="Powell A.J."/>
            <person name="Barry K."/>
            <person name="Miller A.N."/>
            <person name="Grigoriev I.V."/>
            <person name="Debuchy R."/>
            <person name="Gladieux P."/>
            <person name="Thoren M.H."/>
            <person name="Johannesson H."/>
        </authorList>
    </citation>
    <scope>NUCLEOTIDE SEQUENCE</scope>
    <source>
        <strain evidence="4">CBS 315.58</strain>
    </source>
</reference>
<dbReference type="GO" id="GO:0004103">
    <property type="term" value="F:choline kinase activity"/>
    <property type="evidence" value="ECO:0007669"/>
    <property type="project" value="TreeGrafter"/>
</dbReference>
<keyword evidence="4" id="KW-0418">Kinase</keyword>
<evidence type="ECO:0000256" key="1">
    <source>
        <dbReference type="ARBA" id="ARBA00038211"/>
    </source>
</evidence>
<dbReference type="AlphaFoldDB" id="A0AAN6XHE6"/>
<dbReference type="InterPro" id="IPR011009">
    <property type="entry name" value="Kinase-like_dom_sf"/>
</dbReference>
<gene>
    <name evidence="4" type="ORF">QBC40DRAFT_69461</name>
</gene>
<keyword evidence="4" id="KW-0808">Transferase</keyword>
<dbReference type="CDD" id="cd05157">
    <property type="entry name" value="ETNK_euk"/>
    <property type="match status" value="1"/>
</dbReference>
<sequence>MSATSLAASAHPLRSALKTDNDGEGSKAPPLSALTKAVHIAEPEPSTYDEASVKKQFPAGVGKRLSGRPPVPAAPFRSSSLSQTPSVEITGDNELTASPGPIEETQTNGVAPYHRHRIDRVSEKLVAQVAEWLHREKAKKESRKGRKHSSRRKSPPEMPEAGRPRADSIESESSEVSLDRLQRIIDDSMSALGLSNVSHLGPRLSKKHRKRSSRSLRATASSDTEFFDGDVVVPSCDASLDNSKTMSYTGGKAAADDNASISSRREEKEKQAWIVFKNEIIRLAHTLRLKGWRRVPLDSGEQISVERLSGALTNAVYVVLPPPESALPPAEGKKTPGKVLLRIYGPQVEHLIDRENELSVLRRLARKKIGPRLLGTFLNGRFEQYLNATALTSQSMREPDTSRQIAKRMRELHDGVELLEEEKDLGPSVWRNWDRWLAQVEKTVLFLDRQYHDEPSELSRNSSDGWKKRGYVCGVKWPVFKELVRKYREFLDNQYGYPKKIREMLVFAHNDTQYGNILRVRPDDQKSPLLQPANEHKQLVVIDFEYAGANIPGLEFANHFSEWTYDYHDARYPHVCDTTKYPSVDQQRRFIRAYVDHKPRFPYIDSGKNTPVTTPTGATGVGNLIPAAVSTSSIVDFMLDARVPAGGWKEEERKGEEAIEKRVKELMEETKLWRTANSAQWVAWGLVQAKIPGLKVSENGEAAGVAPTEEDETEDETEGGADAFDYLGYTQSRAYFFLGDCVQLGLIKLKDLPEETRGRVKIVEF</sequence>
<dbReference type="EMBL" id="MU863917">
    <property type="protein sequence ID" value="KAK4200640.1"/>
    <property type="molecule type" value="Genomic_DNA"/>
</dbReference>
<dbReference type="Pfam" id="PF04428">
    <property type="entry name" value="Choline_kin_N"/>
    <property type="match status" value="1"/>
</dbReference>
<evidence type="ECO:0000313" key="4">
    <source>
        <dbReference type="EMBL" id="KAK4200640.1"/>
    </source>
</evidence>
<dbReference type="Gene3D" id="3.30.200.20">
    <property type="entry name" value="Phosphorylase Kinase, domain 1"/>
    <property type="match status" value="1"/>
</dbReference>
<feature type="compositionally biased region" description="Polar residues" evidence="2">
    <location>
        <begin position="77"/>
        <end position="87"/>
    </location>
</feature>
<dbReference type="GO" id="GO:0006646">
    <property type="term" value="P:phosphatidylethanolamine biosynthetic process"/>
    <property type="evidence" value="ECO:0007669"/>
    <property type="project" value="TreeGrafter"/>
</dbReference>
<protein>
    <submittedName>
        <fullName evidence="4">Choline kinase</fullName>
    </submittedName>
</protein>